<evidence type="ECO:0000256" key="1">
    <source>
        <dbReference type="SAM" id="MobiDB-lite"/>
    </source>
</evidence>
<reference evidence="3 4" key="1">
    <citation type="submission" date="2018-05" db="EMBL/GenBank/DDBJ databases">
        <title>Whole genome sequencing for identification of molecular markers to develop diagnostic detection tools for the regulated plant pathogen Lachnellula willkommii.</title>
        <authorList>
            <person name="Giroux E."/>
            <person name="Bilodeau G."/>
        </authorList>
    </citation>
    <scope>NUCLEOTIDE SEQUENCE [LARGE SCALE GENOMIC DNA]</scope>
    <source>
        <strain evidence="3 4">CBS 625.97</strain>
    </source>
</reference>
<proteinExistence type="predicted"/>
<feature type="region of interest" description="Disordered" evidence="1">
    <location>
        <begin position="133"/>
        <end position="167"/>
    </location>
</feature>
<dbReference type="Proteomes" id="UP000481288">
    <property type="component" value="Unassembled WGS sequence"/>
</dbReference>
<feature type="domain" description="Protein kinase" evidence="2">
    <location>
        <begin position="292"/>
        <end position="543"/>
    </location>
</feature>
<sequence>MGEEMNDMMREAVEPDSPSWTHWSDLGLPGGENFVLFPENNFSESMDYSKSPPELSSFPAQATPPLSNPQEENEANSMKVEKRLAHELSTIPEYPEQLNIRHPDLEGPQIPQTPMEHQGKKRLIMARQDERIERRGESLSSVRSPKKDVDNTKQSMADNAGRGPLSDFNQGISFSTYENQFSEDRSIKASPNVSFTSPAYYSAYSSPWTGNTPVSIEASPAYYSAQTSPAVVFQTNSAATQSMGPPKKPASEYIREARSRGLILSPDEELNWSGKSNGGQHVEFALGTEVPLQVLGPIGMSLTATVDKVRCRRILLARKTMKCGRRFSLQDAFAEVEHLQKLRHPHIIQLVGSYLQGRKFAVLLYPVADYDLGSFFDEVLPLTSTSVCSTEAPVEALRDFFHCLVEALRYIHSCKTKHLDIKPANILVKRNVDYLPYGYRVYIADFGISRSFPATDHSQTDAEILRTPKYCPPEVWNRETHGRAADIFAMGCVFMEMFTVLGGIDLDVFSDFRSQGLEERIPYRNSLGRVLEWSAQLHPKAIW</sequence>
<dbReference type="AlphaFoldDB" id="A0A7D8YRR5"/>
<dbReference type="PROSITE" id="PS50011">
    <property type="entry name" value="PROTEIN_KINASE_DOM"/>
    <property type="match status" value="1"/>
</dbReference>
<dbReference type="Gene3D" id="1.10.510.10">
    <property type="entry name" value="Transferase(Phosphotransferase) domain 1"/>
    <property type="match status" value="1"/>
</dbReference>
<dbReference type="GO" id="GO:0044773">
    <property type="term" value="P:mitotic DNA damage checkpoint signaling"/>
    <property type="evidence" value="ECO:0007669"/>
    <property type="project" value="TreeGrafter"/>
</dbReference>
<dbReference type="PANTHER" id="PTHR44167:SF24">
    <property type="entry name" value="SERINE_THREONINE-PROTEIN KINASE CHK2"/>
    <property type="match status" value="1"/>
</dbReference>
<organism evidence="3 4">
    <name type="scientific">Lachnellula cervina</name>
    <dbReference type="NCBI Taxonomy" id="1316786"/>
    <lineage>
        <taxon>Eukaryota</taxon>
        <taxon>Fungi</taxon>
        <taxon>Dikarya</taxon>
        <taxon>Ascomycota</taxon>
        <taxon>Pezizomycotina</taxon>
        <taxon>Leotiomycetes</taxon>
        <taxon>Helotiales</taxon>
        <taxon>Lachnaceae</taxon>
        <taxon>Lachnellula</taxon>
    </lineage>
</organism>
<dbReference type="OrthoDB" id="4062651at2759"/>
<dbReference type="InterPro" id="IPR011009">
    <property type="entry name" value="Kinase-like_dom_sf"/>
</dbReference>
<feature type="region of interest" description="Disordered" evidence="1">
    <location>
        <begin position="1"/>
        <end position="25"/>
    </location>
</feature>
<evidence type="ECO:0000259" key="2">
    <source>
        <dbReference type="PROSITE" id="PS50011"/>
    </source>
</evidence>
<dbReference type="InterPro" id="IPR000719">
    <property type="entry name" value="Prot_kinase_dom"/>
</dbReference>
<feature type="non-terminal residue" evidence="3">
    <location>
        <position position="543"/>
    </location>
</feature>
<dbReference type="CDD" id="cd00180">
    <property type="entry name" value="PKc"/>
    <property type="match status" value="1"/>
</dbReference>
<name>A0A7D8YRR5_9HELO</name>
<dbReference type="PANTHER" id="PTHR44167">
    <property type="entry name" value="OVARIAN-SPECIFIC SERINE/THREONINE-PROTEIN KINASE LOK-RELATED"/>
    <property type="match status" value="1"/>
</dbReference>
<feature type="compositionally biased region" description="Polar residues" evidence="1">
    <location>
        <begin position="58"/>
        <end position="70"/>
    </location>
</feature>
<evidence type="ECO:0000313" key="3">
    <source>
        <dbReference type="EMBL" id="TVY57582.1"/>
    </source>
</evidence>
<dbReference type="SUPFAM" id="SSF56112">
    <property type="entry name" value="Protein kinase-like (PK-like)"/>
    <property type="match status" value="1"/>
</dbReference>
<keyword evidence="4" id="KW-1185">Reference proteome</keyword>
<dbReference type="EMBL" id="QGMG01000084">
    <property type="protein sequence ID" value="TVY57582.1"/>
    <property type="molecule type" value="Genomic_DNA"/>
</dbReference>
<keyword evidence="3" id="KW-0808">Transferase</keyword>
<gene>
    <name evidence="3" type="ORF">LCER1_G001703</name>
</gene>
<keyword evidence="3" id="KW-0418">Kinase</keyword>
<protein>
    <submittedName>
        <fullName evidence="3">Putative leucine-rich repeat receptor-like serine/threonine-protein kinase</fullName>
    </submittedName>
</protein>
<keyword evidence="3" id="KW-0675">Receptor</keyword>
<dbReference type="GO" id="GO:0005634">
    <property type="term" value="C:nucleus"/>
    <property type="evidence" value="ECO:0007669"/>
    <property type="project" value="TreeGrafter"/>
</dbReference>
<dbReference type="GO" id="GO:0004674">
    <property type="term" value="F:protein serine/threonine kinase activity"/>
    <property type="evidence" value="ECO:0007669"/>
    <property type="project" value="TreeGrafter"/>
</dbReference>
<accession>A0A7D8YRR5</accession>
<dbReference type="GO" id="GO:0005524">
    <property type="term" value="F:ATP binding"/>
    <property type="evidence" value="ECO:0007669"/>
    <property type="project" value="InterPro"/>
</dbReference>
<comment type="caution">
    <text evidence="3">The sequence shown here is derived from an EMBL/GenBank/DDBJ whole genome shotgun (WGS) entry which is preliminary data.</text>
</comment>
<dbReference type="Gene3D" id="3.30.200.20">
    <property type="entry name" value="Phosphorylase Kinase, domain 1"/>
    <property type="match status" value="1"/>
</dbReference>
<evidence type="ECO:0000313" key="4">
    <source>
        <dbReference type="Proteomes" id="UP000481288"/>
    </source>
</evidence>
<feature type="region of interest" description="Disordered" evidence="1">
    <location>
        <begin position="43"/>
        <end position="79"/>
    </location>
</feature>
<dbReference type="Pfam" id="PF00069">
    <property type="entry name" value="Pkinase"/>
    <property type="match status" value="1"/>
</dbReference>
<dbReference type="SMART" id="SM00220">
    <property type="entry name" value="S_TKc"/>
    <property type="match status" value="1"/>
</dbReference>